<dbReference type="InterPro" id="IPR002942">
    <property type="entry name" value="S4_RNA-bd"/>
</dbReference>
<dbReference type="GO" id="GO:0003727">
    <property type="term" value="F:single-stranded RNA binding"/>
    <property type="evidence" value="ECO:0007669"/>
    <property type="project" value="InterPro"/>
</dbReference>
<feature type="domain" description="RNA-binding S4" evidence="6">
    <location>
        <begin position="1"/>
        <end position="73"/>
    </location>
</feature>
<protein>
    <submittedName>
        <fullName evidence="7">RNA-binding S4 domain-containing protein</fullName>
    </submittedName>
</protein>
<comment type="caution">
    <text evidence="7">The sequence shown here is derived from an EMBL/GenBank/DDBJ whole genome shotgun (WGS) entry which is preliminary data.</text>
</comment>
<evidence type="ECO:0000256" key="3">
    <source>
        <dbReference type="ARBA" id="ARBA00023125"/>
    </source>
</evidence>
<dbReference type="AlphaFoldDB" id="A0A838ZQ63"/>
<evidence type="ECO:0000313" key="8">
    <source>
        <dbReference type="Proteomes" id="UP000552241"/>
    </source>
</evidence>
<evidence type="ECO:0000256" key="5">
    <source>
        <dbReference type="SAM" id="MobiDB-lite"/>
    </source>
</evidence>
<reference evidence="7 8" key="1">
    <citation type="submission" date="2020-07" db="EMBL/GenBank/DDBJ databases">
        <title>Moheibacter lacus sp. nov., a member of the family Flavobacteriaceae isolated from freshwater lake sediment.</title>
        <authorList>
            <person name="Liu Y."/>
        </authorList>
    </citation>
    <scope>NUCLEOTIDE SEQUENCE [LARGE SCALE GENOMIC DNA]</scope>
    <source>
        <strain evidence="7 8">BDHS18</strain>
    </source>
</reference>
<dbReference type="Gene3D" id="3.10.290.10">
    <property type="entry name" value="RNA-binding S4 domain"/>
    <property type="match status" value="1"/>
</dbReference>
<name>A0A838ZQ63_9FLAO</name>
<dbReference type="GO" id="GO:0003677">
    <property type="term" value="F:DNA binding"/>
    <property type="evidence" value="ECO:0007669"/>
    <property type="project" value="UniProtKB-KW"/>
</dbReference>
<organism evidence="7 8">
    <name type="scientific">Moheibacter lacus</name>
    <dbReference type="NCBI Taxonomy" id="2745851"/>
    <lineage>
        <taxon>Bacteria</taxon>
        <taxon>Pseudomonadati</taxon>
        <taxon>Bacteroidota</taxon>
        <taxon>Flavobacteriia</taxon>
        <taxon>Flavobacteriales</taxon>
        <taxon>Weeksellaceae</taxon>
        <taxon>Moheibacter</taxon>
    </lineage>
</organism>
<sequence>MRLDKFLWCVRYFKTRSMAAEAVKKNRVKVNGDVAKSSREVIPSDRITVRKDQIDYQFEVIQIPKSRMAAKLVSLHIIDKTPKEEWDKLEMRKLDQDYYREKGEGRPTKKDRRDLDDFISGEDEEGLE</sequence>
<dbReference type="EMBL" id="JACDZE010000002">
    <property type="protein sequence ID" value="MBA5629837.1"/>
    <property type="molecule type" value="Genomic_DNA"/>
</dbReference>
<evidence type="ECO:0000313" key="7">
    <source>
        <dbReference type="EMBL" id="MBA5629837.1"/>
    </source>
</evidence>
<comment type="similarity">
    <text evidence="1">Belongs to the HSP15 family.</text>
</comment>
<evidence type="ECO:0000259" key="6">
    <source>
        <dbReference type="SMART" id="SM00363"/>
    </source>
</evidence>
<dbReference type="Proteomes" id="UP000552241">
    <property type="component" value="Unassembled WGS sequence"/>
</dbReference>
<dbReference type="GO" id="GO:0034605">
    <property type="term" value="P:cellular response to heat"/>
    <property type="evidence" value="ECO:0007669"/>
    <property type="project" value="InterPro"/>
</dbReference>
<dbReference type="PIRSF" id="PIRSF016821">
    <property type="entry name" value="HSP15"/>
    <property type="match status" value="1"/>
</dbReference>
<keyword evidence="3" id="KW-0238">DNA-binding</keyword>
<dbReference type="Pfam" id="PF01479">
    <property type="entry name" value="S4"/>
    <property type="match status" value="1"/>
</dbReference>
<dbReference type="InterPro" id="IPR036986">
    <property type="entry name" value="S4_RNA-bd_sf"/>
</dbReference>
<evidence type="ECO:0000256" key="1">
    <source>
        <dbReference type="ARBA" id="ARBA00008396"/>
    </source>
</evidence>
<evidence type="ECO:0000256" key="2">
    <source>
        <dbReference type="ARBA" id="ARBA00022884"/>
    </source>
</evidence>
<dbReference type="RefSeq" id="WP_182043447.1">
    <property type="nucleotide sequence ID" value="NZ_JACDZE010000002.1"/>
</dbReference>
<dbReference type="SMART" id="SM00363">
    <property type="entry name" value="S4"/>
    <property type="match status" value="1"/>
</dbReference>
<keyword evidence="2 4" id="KW-0694">RNA-binding</keyword>
<proteinExistence type="inferred from homology"/>
<accession>A0A838ZQ63</accession>
<feature type="compositionally biased region" description="Acidic residues" evidence="5">
    <location>
        <begin position="117"/>
        <end position="128"/>
    </location>
</feature>
<keyword evidence="8" id="KW-1185">Reference proteome</keyword>
<dbReference type="GO" id="GO:0043023">
    <property type="term" value="F:ribosomal large subunit binding"/>
    <property type="evidence" value="ECO:0007669"/>
    <property type="project" value="InterPro"/>
</dbReference>
<gene>
    <name evidence="7" type="ORF">HU137_08665</name>
</gene>
<dbReference type="InterPro" id="IPR025708">
    <property type="entry name" value="HSP15"/>
</dbReference>
<feature type="compositionally biased region" description="Basic and acidic residues" evidence="5">
    <location>
        <begin position="100"/>
        <end position="116"/>
    </location>
</feature>
<dbReference type="PROSITE" id="PS50889">
    <property type="entry name" value="S4"/>
    <property type="match status" value="1"/>
</dbReference>
<evidence type="ECO:0000256" key="4">
    <source>
        <dbReference type="PROSITE-ProRule" id="PRU00182"/>
    </source>
</evidence>
<dbReference type="CDD" id="cd00165">
    <property type="entry name" value="S4"/>
    <property type="match status" value="1"/>
</dbReference>
<dbReference type="SUPFAM" id="SSF55174">
    <property type="entry name" value="Alpha-L RNA-binding motif"/>
    <property type="match status" value="1"/>
</dbReference>
<feature type="region of interest" description="Disordered" evidence="5">
    <location>
        <begin position="100"/>
        <end position="128"/>
    </location>
</feature>